<accession>A0A5C6EJW8</accession>
<dbReference type="AlphaFoldDB" id="A0A5C6EJW8"/>
<keyword evidence="4" id="KW-1185">Reference proteome</keyword>
<protein>
    <submittedName>
        <fullName evidence="3">PEP-CTERM motif protein</fullName>
    </submittedName>
</protein>
<dbReference type="Pfam" id="PF07589">
    <property type="entry name" value="PEP-CTERM"/>
    <property type="match status" value="1"/>
</dbReference>
<evidence type="ECO:0000313" key="4">
    <source>
        <dbReference type="Proteomes" id="UP000318288"/>
    </source>
</evidence>
<comment type="caution">
    <text evidence="3">The sequence shown here is derived from an EMBL/GenBank/DDBJ whole genome shotgun (WGS) entry which is preliminary data.</text>
</comment>
<feature type="chain" id="PRO_5022833835" evidence="1">
    <location>
        <begin position="27"/>
        <end position="313"/>
    </location>
</feature>
<evidence type="ECO:0000313" key="3">
    <source>
        <dbReference type="EMBL" id="TWU48705.1"/>
    </source>
</evidence>
<feature type="domain" description="Ice-binding protein C-terminal" evidence="2">
    <location>
        <begin position="287"/>
        <end position="311"/>
    </location>
</feature>
<dbReference type="Proteomes" id="UP000318288">
    <property type="component" value="Unassembled WGS sequence"/>
</dbReference>
<proteinExistence type="predicted"/>
<name>A0A5C6EJW8_9BACT</name>
<reference evidence="3 4" key="1">
    <citation type="submission" date="2019-02" db="EMBL/GenBank/DDBJ databases">
        <title>Deep-cultivation of Planctomycetes and their phenomic and genomic characterization uncovers novel biology.</title>
        <authorList>
            <person name="Wiegand S."/>
            <person name="Jogler M."/>
            <person name="Boedeker C."/>
            <person name="Pinto D."/>
            <person name="Vollmers J."/>
            <person name="Rivas-Marin E."/>
            <person name="Kohn T."/>
            <person name="Peeters S.H."/>
            <person name="Heuer A."/>
            <person name="Rast P."/>
            <person name="Oberbeckmann S."/>
            <person name="Bunk B."/>
            <person name="Jeske O."/>
            <person name="Meyerdierks A."/>
            <person name="Storesund J.E."/>
            <person name="Kallscheuer N."/>
            <person name="Luecker S."/>
            <person name="Lage O.M."/>
            <person name="Pohl T."/>
            <person name="Merkel B.J."/>
            <person name="Hornburger P."/>
            <person name="Mueller R.-W."/>
            <person name="Bruemmer F."/>
            <person name="Labrenz M."/>
            <person name="Spormann A.M."/>
            <person name="Op Den Camp H."/>
            <person name="Overmann J."/>
            <person name="Amann R."/>
            <person name="Jetten M.S.M."/>
            <person name="Mascher T."/>
            <person name="Medema M.H."/>
            <person name="Devos D.P."/>
            <person name="Kaster A.-K."/>
            <person name="Ovreas L."/>
            <person name="Rohde M."/>
            <person name="Galperin M.Y."/>
            <person name="Jogler C."/>
        </authorList>
    </citation>
    <scope>NUCLEOTIDE SEQUENCE [LARGE SCALE GENOMIC DNA]</scope>
    <source>
        <strain evidence="3 4">Poly51</strain>
    </source>
</reference>
<feature type="signal peptide" evidence="1">
    <location>
        <begin position="1"/>
        <end position="26"/>
    </location>
</feature>
<sequence length="313" mass="32627" precursor="true">MIVQRCSFLSLFVVLAATVLAGSGQAALVVVVDDSFADNDRAKTGTDDTNWYATNTTSAFESPSLTNNQLRMATGTSGRGIHTVFTAQSLSNIGDKITATYTFTTPSTIGASTGSFRVGMFNPTATLAGVSQDLSVGSSSPNVDLNMPGYMVDMDVSPSSAPNATSDFQFRKLDSASATGRLLGTTSGFVQVDSSGPDAGYSFAPNTTYTGLLSFELVATGTQMTAILGSDTYTVIDDGTYSGAPVTDFGFFGVHVNSNVFGNINDASVPDSGIAFNNVRVEFSTTAVPEPSSLALLMLGCLGGVVRFVRRRK</sequence>
<gene>
    <name evidence="3" type="ORF">Poly51_46060</name>
</gene>
<keyword evidence="1" id="KW-0732">Signal</keyword>
<dbReference type="NCBIfam" id="TIGR02595">
    <property type="entry name" value="PEP_CTERM"/>
    <property type="match status" value="1"/>
</dbReference>
<dbReference type="InterPro" id="IPR013424">
    <property type="entry name" value="Ice-binding_C"/>
</dbReference>
<evidence type="ECO:0000259" key="2">
    <source>
        <dbReference type="Pfam" id="PF07589"/>
    </source>
</evidence>
<organism evidence="3 4">
    <name type="scientific">Rubripirellula tenax</name>
    <dbReference type="NCBI Taxonomy" id="2528015"/>
    <lineage>
        <taxon>Bacteria</taxon>
        <taxon>Pseudomonadati</taxon>
        <taxon>Planctomycetota</taxon>
        <taxon>Planctomycetia</taxon>
        <taxon>Pirellulales</taxon>
        <taxon>Pirellulaceae</taxon>
        <taxon>Rubripirellula</taxon>
    </lineage>
</organism>
<evidence type="ECO:0000256" key="1">
    <source>
        <dbReference type="SAM" id="SignalP"/>
    </source>
</evidence>
<dbReference type="EMBL" id="SJPW01000006">
    <property type="protein sequence ID" value="TWU48705.1"/>
    <property type="molecule type" value="Genomic_DNA"/>
</dbReference>
<dbReference type="RefSeq" id="WP_186775721.1">
    <property type="nucleotide sequence ID" value="NZ_SJPW01000006.1"/>
</dbReference>